<dbReference type="Proteomes" id="UP000001194">
    <property type="component" value="Unassembled WGS sequence"/>
</dbReference>
<dbReference type="GeneID" id="6085089"/>
<name>B0DZV6_LACBS</name>
<dbReference type="EMBL" id="DS547157">
    <property type="protein sequence ID" value="EDQ99905.1"/>
    <property type="molecule type" value="Genomic_DNA"/>
</dbReference>
<dbReference type="KEGG" id="lbc:LACBIDRAFT_315119"/>
<dbReference type="RefSeq" id="XP_001889524.1">
    <property type="nucleotide sequence ID" value="XM_001889489.1"/>
</dbReference>
<dbReference type="EMBL" id="DS547158">
    <property type="protein sequence ID" value="EDQ99832.1"/>
    <property type="molecule type" value="Genomic_DNA"/>
</dbReference>
<dbReference type="GeneID" id="6085136"/>
<dbReference type="RefSeq" id="XP_001889448.1">
    <property type="nucleotide sequence ID" value="XM_001889413.1"/>
</dbReference>
<accession>B0DZV6</accession>
<dbReference type="HOGENOM" id="CLU_3069106_0_0_1"/>
<evidence type="ECO:0000313" key="2">
    <source>
        <dbReference type="EMBL" id="EDQ99905.1"/>
    </source>
</evidence>
<evidence type="ECO:0000313" key="1">
    <source>
        <dbReference type="EMBL" id="EDQ99832.1"/>
    </source>
</evidence>
<proteinExistence type="predicted"/>
<sequence length="53" mass="6253">MLETSKSNVLHSLWTDKRNQDALNDEIRLQCFAILPKTGLNTYVKINLHTRRR</sequence>
<reference evidence="2 3" key="1">
    <citation type="journal article" date="2008" name="Nature">
        <title>The genome of Laccaria bicolor provides insights into mycorrhizal symbiosis.</title>
        <authorList>
            <person name="Martin F."/>
            <person name="Aerts A."/>
            <person name="Ahren D."/>
            <person name="Brun A."/>
            <person name="Danchin E.G.J."/>
            <person name="Duchaussoy F."/>
            <person name="Gibon J."/>
            <person name="Kohler A."/>
            <person name="Lindquist E."/>
            <person name="Pereda V."/>
            <person name="Salamov A."/>
            <person name="Shapiro H.J."/>
            <person name="Wuyts J."/>
            <person name="Blaudez D."/>
            <person name="Buee M."/>
            <person name="Brokstein P."/>
            <person name="Canbaeck B."/>
            <person name="Cohen D."/>
            <person name="Courty P.E."/>
            <person name="Coutinho P.M."/>
            <person name="Delaruelle C."/>
            <person name="Detter J.C."/>
            <person name="Deveau A."/>
            <person name="DiFazio S."/>
            <person name="Duplessis S."/>
            <person name="Fraissinet-Tachet L."/>
            <person name="Lucic E."/>
            <person name="Frey-Klett P."/>
            <person name="Fourrey C."/>
            <person name="Feussner I."/>
            <person name="Gay G."/>
            <person name="Grimwood J."/>
            <person name="Hoegger P.J."/>
            <person name="Jain P."/>
            <person name="Kilaru S."/>
            <person name="Labbe J."/>
            <person name="Lin Y.C."/>
            <person name="Legue V."/>
            <person name="Le Tacon F."/>
            <person name="Marmeisse R."/>
            <person name="Melayah D."/>
            <person name="Montanini B."/>
            <person name="Muratet M."/>
            <person name="Nehls U."/>
            <person name="Niculita-Hirzel H."/>
            <person name="Oudot-Le Secq M.P."/>
            <person name="Peter M."/>
            <person name="Quesneville H."/>
            <person name="Rajashekar B."/>
            <person name="Reich M."/>
            <person name="Rouhier N."/>
            <person name="Schmutz J."/>
            <person name="Yin T."/>
            <person name="Chalot M."/>
            <person name="Henrissat B."/>
            <person name="Kuees U."/>
            <person name="Lucas S."/>
            <person name="Van de Peer Y."/>
            <person name="Podila G.K."/>
            <person name="Polle A."/>
            <person name="Pukkila P.J."/>
            <person name="Richardson P.M."/>
            <person name="Rouze P."/>
            <person name="Sanders I.R."/>
            <person name="Stajich J.E."/>
            <person name="Tunlid A."/>
            <person name="Tuskan G."/>
            <person name="Grigoriev I.V."/>
        </authorList>
    </citation>
    <scope>NUCLEOTIDE SEQUENCE [LARGE SCALE GENOMIC DNA]</scope>
    <source>
        <strain evidence="3">S238N-H82 / ATCC MYA-4686</strain>
    </source>
</reference>
<keyword evidence="3" id="KW-1185">Reference proteome</keyword>
<dbReference type="KEGG" id="lbc:LACBIDRAFT_315211"/>
<evidence type="ECO:0000313" key="3">
    <source>
        <dbReference type="Proteomes" id="UP000001194"/>
    </source>
</evidence>
<dbReference type="InParanoid" id="B0DZV6"/>
<protein>
    <submittedName>
        <fullName evidence="2">Predicted protein</fullName>
    </submittedName>
</protein>
<dbReference type="AlphaFoldDB" id="B0DZV6"/>
<gene>
    <name evidence="2" type="ORF">LACBIDRAFT_315119</name>
    <name evidence="1" type="ORF">LACBIDRAFT_315211</name>
</gene>
<organism evidence="3">
    <name type="scientific">Laccaria bicolor (strain S238N-H82 / ATCC MYA-4686)</name>
    <name type="common">Bicoloured deceiver</name>
    <name type="synonym">Laccaria laccata var. bicolor</name>
    <dbReference type="NCBI Taxonomy" id="486041"/>
    <lineage>
        <taxon>Eukaryota</taxon>
        <taxon>Fungi</taxon>
        <taxon>Dikarya</taxon>
        <taxon>Basidiomycota</taxon>
        <taxon>Agaricomycotina</taxon>
        <taxon>Agaricomycetes</taxon>
        <taxon>Agaricomycetidae</taxon>
        <taxon>Agaricales</taxon>
        <taxon>Agaricineae</taxon>
        <taxon>Hydnangiaceae</taxon>
        <taxon>Laccaria</taxon>
    </lineage>
</organism>